<dbReference type="PANTHER" id="PTHR12289:SF41">
    <property type="entry name" value="FAILED AXON CONNECTIONS-RELATED"/>
    <property type="match status" value="1"/>
</dbReference>
<dbReference type="SFLD" id="SFLDS00019">
    <property type="entry name" value="Glutathione_Transferase_(cytos"/>
    <property type="match status" value="1"/>
</dbReference>
<feature type="domain" description="Thioredoxin-like fold" evidence="4">
    <location>
        <begin position="85"/>
        <end position="178"/>
    </location>
</feature>
<dbReference type="Pfam" id="PF17171">
    <property type="entry name" value="GST_C_6"/>
    <property type="match status" value="1"/>
</dbReference>
<keyword evidence="2" id="KW-1133">Transmembrane helix</keyword>
<proteinExistence type="inferred from homology"/>
<dbReference type="InterPro" id="IPR033468">
    <property type="entry name" value="Metaxin_GST"/>
</dbReference>
<name>A0AAE1BUR4_PETCI</name>
<dbReference type="PANTHER" id="PTHR12289">
    <property type="entry name" value="METAXIN RELATED"/>
    <property type="match status" value="1"/>
</dbReference>
<protein>
    <recommendedName>
        <fullName evidence="7">Failed axon connections</fullName>
    </recommendedName>
</protein>
<dbReference type="Proteomes" id="UP001286313">
    <property type="component" value="Unassembled WGS sequence"/>
</dbReference>
<evidence type="ECO:0000256" key="1">
    <source>
        <dbReference type="ARBA" id="ARBA00006475"/>
    </source>
</evidence>
<sequence length="307" mass="35329">MTVESVNSSGVDMTWFQKLFTLPEDGQDLYRFLKPVIVGGLGVFLVWKMFNRRKWKHRQEWDSVGKDVVLLHQFVRGKYCPNLSPFALKVETFLRLANIKYEVDTKTPIGPKGKCPWISINGDDLADSEFVIDDLSSRFGVSLDRHLDTQRAAVLEAVRIMADDHLFWCVVAWRYWLDKCHTFLTTQKLGTVTTFMFPRFMVSGMKKKAQLQGIGHHTPHEIYLICRKSCATLAGVLGSDDFFGGSDPCRADCAVFGQLTQLMWNAPGTRYEQLVTDVYPNLARYCLRMKERVYPDWTQLLINHTQQ</sequence>
<dbReference type="EMBL" id="JAWQEG010005643">
    <property type="protein sequence ID" value="KAK3857281.1"/>
    <property type="molecule type" value="Genomic_DNA"/>
</dbReference>
<evidence type="ECO:0000259" key="3">
    <source>
        <dbReference type="Pfam" id="PF17171"/>
    </source>
</evidence>
<keyword evidence="2" id="KW-0812">Transmembrane</keyword>
<comment type="caution">
    <text evidence="5">The sequence shown here is derived from an EMBL/GenBank/DDBJ whole genome shotgun (WGS) entry which is preliminary data.</text>
</comment>
<feature type="transmembrane region" description="Helical" evidence="2">
    <location>
        <begin position="32"/>
        <end position="50"/>
    </location>
</feature>
<dbReference type="InterPro" id="IPR036282">
    <property type="entry name" value="Glutathione-S-Trfase_C_sf"/>
</dbReference>
<keyword evidence="6" id="KW-1185">Reference proteome</keyword>
<keyword evidence="2" id="KW-0472">Membrane</keyword>
<dbReference type="SUPFAM" id="SSF47616">
    <property type="entry name" value="GST C-terminal domain-like"/>
    <property type="match status" value="1"/>
</dbReference>
<evidence type="ECO:0008006" key="7">
    <source>
        <dbReference type="Google" id="ProtNLM"/>
    </source>
</evidence>
<organism evidence="5 6">
    <name type="scientific">Petrolisthes cinctipes</name>
    <name type="common">Flat porcelain crab</name>
    <dbReference type="NCBI Taxonomy" id="88211"/>
    <lineage>
        <taxon>Eukaryota</taxon>
        <taxon>Metazoa</taxon>
        <taxon>Ecdysozoa</taxon>
        <taxon>Arthropoda</taxon>
        <taxon>Crustacea</taxon>
        <taxon>Multicrustacea</taxon>
        <taxon>Malacostraca</taxon>
        <taxon>Eumalacostraca</taxon>
        <taxon>Eucarida</taxon>
        <taxon>Decapoda</taxon>
        <taxon>Pleocyemata</taxon>
        <taxon>Anomura</taxon>
        <taxon>Galatheoidea</taxon>
        <taxon>Porcellanidae</taxon>
        <taxon>Petrolisthes</taxon>
    </lineage>
</organism>
<dbReference type="Pfam" id="PF17172">
    <property type="entry name" value="GST_N_4"/>
    <property type="match status" value="1"/>
</dbReference>
<dbReference type="InterPro" id="IPR026928">
    <property type="entry name" value="FAX/IsoI-like"/>
</dbReference>
<accession>A0AAE1BUR4</accession>
<dbReference type="SUPFAM" id="SSF52833">
    <property type="entry name" value="Thioredoxin-like"/>
    <property type="match status" value="1"/>
</dbReference>
<dbReference type="GO" id="GO:0005737">
    <property type="term" value="C:cytoplasm"/>
    <property type="evidence" value="ECO:0007669"/>
    <property type="project" value="TreeGrafter"/>
</dbReference>
<evidence type="ECO:0000313" key="5">
    <source>
        <dbReference type="EMBL" id="KAK3857281.1"/>
    </source>
</evidence>
<dbReference type="Gene3D" id="1.20.1050.10">
    <property type="match status" value="1"/>
</dbReference>
<comment type="similarity">
    <text evidence="1">Belongs to the FAX family.</text>
</comment>
<feature type="domain" description="Metaxin glutathione S-transferase" evidence="3">
    <location>
        <begin position="227"/>
        <end position="289"/>
    </location>
</feature>
<dbReference type="CDD" id="cd03193">
    <property type="entry name" value="GST_C_Metaxin"/>
    <property type="match status" value="1"/>
</dbReference>
<dbReference type="InterPro" id="IPR012336">
    <property type="entry name" value="Thioredoxin-like_fold"/>
</dbReference>
<dbReference type="SFLD" id="SFLDG01200">
    <property type="entry name" value="SUF1.1"/>
    <property type="match status" value="1"/>
</dbReference>
<reference evidence="5" key="1">
    <citation type="submission" date="2023-10" db="EMBL/GenBank/DDBJ databases">
        <title>Genome assemblies of two species of porcelain crab, Petrolisthes cinctipes and Petrolisthes manimaculis (Anomura: Porcellanidae).</title>
        <authorList>
            <person name="Angst P."/>
        </authorList>
    </citation>
    <scope>NUCLEOTIDE SEQUENCE</scope>
    <source>
        <strain evidence="5">PB745_01</strain>
        <tissue evidence="5">Gill</tissue>
    </source>
</reference>
<evidence type="ECO:0000313" key="6">
    <source>
        <dbReference type="Proteomes" id="UP001286313"/>
    </source>
</evidence>
<dbReference type="SFLD" id="SFLDG01180">
    <property type="entry name" value="SUF1"/>
    <property type="match status" value="1"/>
</dbReference>
<gene>
    <name evidence="5" type="ORF">Pcinc_036460</name>
</gene>
<evidence type="ECO:0000259" key="4">
    <source>
        <dbReference type="Pfam" id="PF17172"/>
    </source>
</evidence>
<dbReference type="AlphaFoldDB" id="A0AAE1BUR4"/>
<dbReference type="InterPro" id="IPR036249">
    <property type="entry name" value="Thioredoxin-like_sf"/>
</dbReference>
<evidence type="ECO:0000256" key="2">
    <source>
        <dbReference type="SAM" id="Phobius"/>
    </source>
</evidence>
<dbReference type="InterPro" id="IPR040079">
    <property type="entry name" value="Glutathione_S-Trfase"/>
</dbReference>
<dbReference type="InterPro" id="IPR050931">
    <property type="entry name" value="Mito_Protein_Transport_Metaxin"/>
</dbReference>